<dbReference type="AlphaFoldDB" id="A0A4C1XUV3"/>
<comment type="caution">
    <text evidence="1">The sequence shown here is derived from an EMBL/GenBank/DDBJ whole genome shotgun (WGS) entry which is preliminary data.</text>
</comment>
<keyword evidence="2" id="KW-1185">Reference proteome</keyword>
<evidence type="ECO:0000313" key="1">
    <source>
        <dbReference type="EMBL" id="GBP65989.1"/>
    </source>
</evidence>
<evidence type="ECO:0000313" key="2">
    <source>
        <dbReference type="Proteomes" id="UP000299102"/>
    </source>
</evidence>
<dbReference type="Proteomes" id="UP000299102">
    <property type="component" value="Unassembled WGS sequence"/>
</dbReference>
<reference evidence="1 2" key="1">
    <citation type="journal article" date="2019" name="Commun. Biol.">
        <title>The bagworm genome reveals a unique fibroin gene that provides high tensile strength.</title>
        <authorList>
            <person name="Kono N."/>
            <person name="Nakamura H."/>
            <person name="Ohtoshi R."/>
            <person name="Tomita M."/>
            <person name="Numata K."/>
            <person name="Arakawa K."/>
        </authorList>
    </citation>
    <scope>NUCLEOTIDE SEQUENCE [LARGE SCALE GENOMIC DNA]</scope>
</reference>
<protein>
    <submittedName>
        <fullName evidence="1">Uncharacterized protein</fullName>
    </submittedName>
</protein>
<organism evidence="1 2">
    <name type="scientific">Eumeta variegata</name>
    <name type="common">Bagworm moth</name>
    <name type="synonym">Eumeta japonica</name>
    <dbReference type="NCBI Taxonomy" id="151549"/>
    <lineage>
        <taxon>Eukaryota</taxon>
        <taxon>Metazoa</taxon>
        <taxon>Ecdysozoa</taxon>
        <taxon>Arthropoda</taxon>
        <taxon>Hexapoda</taxon>
        <taxon>Insecta</taxon>
        <taxon>Pterygota</taxon>
        <taxon>Neoptera</taxon>
        <taxon>Endopterygota</taxon>
        <taxon>Lepidoptera</taxon>
        <taxon>Glossata</taxon>
        <taxon>Ditrysia</taxon>
        <taxon>Tineoidea</taxon>
        <taxon>Psychidae</taxon>
        <taxon>Oiketicinae</taxon>
        <taxon>Eumeta</taxon>
    </lineage>
</organism>
<proteinExistence type="predicted"/>
<sequence length="86" mass="9414">MDVKLCDRYCDGIAMVICGVVPSEKIGFGARTSDVQRPISHIKIDCRKWGGATGAQAQGVDSGGANGQTRQDYYFQFVPDRFPLRS</sequence>
<name>A0A4C1XUV3_EUMVA</name>
<accession>A0A4C1XUV3</accession>
<dbReference type="EMBL" id="BGZK01000944">
    <property type="protein sequence ID" value="GBP65989.1"/>
    <property type="molecule type" value="Genomic_DNA"/>
</dbReference>
<gene>
    <name evidence="1" type="ORF">EVAR_45910_1</name>
</gene>